<dbReference type="OrthoDB" id="1002691at2759"/>
<evidence type="ECO:0000313" key="2">
    <source>
        <dbReference type="Proteomes" id="UP000636709"/>
    </source>
</evidence>
<reference evidence="1" key="1">
    <citation type="submission" date="2020-07" db="EMBL/GenBank/DDBJ databases">
        <title>Genome sequence and genetic diversity analysis of an under-domesticated orphan crop, white fonio (Digitaria exilis).</title>
        <authorList>
            <person name="Bennetzen J.L."/>
            <person name="Chen S."/>
            <person name="Ma X."/>
            <person name="Wang X."/>
            <person name="Yssel A.E.J."/>
            <person name="Chaluvadi S.R."/>
            <person name="Johnson M."/>
            <person name="Gangashetty P."/>
            <person name="Hamidou F."/>
            <person name="Sanogo M.D."/>
            <person name="Zwaenepoel A."/>
            <person name="Wallace J."/>
            <person name="Van De Peer Y."/>
            <person name="Van Deynze A."/>
        </authorList>
    </citation>
    <scope>NUCLEOTIDE SEQUENCE</scope>
    <source>
        <tissue evidence="1">Leaves</tissue>
    </source>
</reference>
<dbReference type="EMBL" id="JACEFO010001629">
    <property type="protein sequence ID" value="KAF8727899.1"/>
    <property type="molecule type" value="Genomic_DNA"/>
</dbReference>
<comment type="caution">
    <text evidence="1">The sequence shown here is derived from an EMBL/GenBank/DDBJ whole genome shotgun (WGS) entry which is preliminary data.</text>
</comment>
<gene>
    <name evidence="1" type="ORF">HU200_018467</name>
</gene>
<accession>A0A835F463</accession>
<organism evidence="1 2">
    <name type="scientific">Digitaria exilis</name>
    <dbReference type="NCBI Taxonomy" id="1010633"/>
    <lineage>
        <taxon>Eukaryota</taxon>
        <taxon>Viridiplantae</taxon>
        <taxon>Streptophyta</taxon>
        <taxon>Embryophyta</taxon>
        <taxon>Tracheophyta</taxon>
        <taxon>Spermatophyta</taxon>
        <taxon>Magnoliopsida</taxon>
        <taxon>Liliopsida</taxon>
        <taxon>Poales</taxon>
        <taxon>Poaceae</taxon>
        <taxon>PACMAD clade</taxon>
        <taxon>Panicoideae</taxon>
        <taxon>Panicodae</taxon>
        <taxon>Paniceae</taxon>
        <taxon>Anthephorinae</taxon>
        <taxon>Digitaria</taxon>
    </lineage>
</organism>
<dbReference type="Proteomes" id="UP000636709">
    <property type="component" value="Unassembled WGS sequence"/>
</dbReference>
<protein>
    <submittedName>
        <fullName evidence="1">Uncharacterized protein</fullName>
    </submittedName>
</protein>
<name>A0A835F463_9POAL</name>
<sequence length="92" mass="10718">MMVTSSYSVQVWNSFASMGITPQQLPPNTYKSFKRWWTSMIGPANNQAARETEQTVIYIAWNIWKERCRRVFDNKAMMAPQMVALIQLDIVN</sequence>
<evidence type="ECO:0000313" key="1">
    <source>
        <dbReference type="EMBL" id="KAF8727899.1"/>
    </source>
</evidence>
<keyword evidence="2" id="KW-1185">Reference proteome</keyword>
<proteinExistence type="predicted"/>
<dbReference type="AlphaFoldDB" id="A0A835F463"/>